<dbReference type="PANTHER" id="PTHR43267">
    <property type="entry name" value="TRNA THREONYLCARBAMOYLADENOSINE DEHYDRATASE"/>
    <property type="match status" value="1"/>
</dbReference>
<dbReference type="GO" id="GO:0061504">
    <property type="term" value="P:cyclic threonylcarbamoyladenosine biosynthetic process"/>
    <property type="evidence" value="ECO:0007669"/>
    <property type="project" value="TreeGrafter"/>
</dbReference>
<feature type="domain" description="THIF-type NAD/FAD binding fold" evidence="1">
    <location>
        <begin position="18"/>
        <end position="159"/>
    </location>
</feature>
<dbReference type="GO" id="GO:0008641">
    <property type="term" value="F:ubiquitin-like modifier activating enzyme activity"/>
    <property type="evidence" value="ECO:0007669"/>
    <property type="project" value="InterPro"/>
</dbReference>
<comment type="caution">
    <text evidence="2">The sequence shown here is derived from an EMBL/GenBank/DDBJ whole genome shotgun (WGS) entry which is preliminary data.</text>
</comment>
<dbReference type="GO" id="GO:0061503">
    <property type="term" value="F:tRNA threonylcarbamoyladenosine dehydratase"/>
    <property type="evidence" value="ECO:0007669"/>
    <property type="project" value="TreeGrafter"/>
</dbReference>
<dbReference type="PANTHER" id="PTHR43267:SF3">
    <property type="entry name" value="THIF PROTEIN"/>
    <property type="match status" value="1"/>
</dbReference>
<dbReference type="SUPFAM" id="SSF69572">
    <property type="entry name" value="Activating enzymes of the ubiquitin-like proteins"/>
    <property type="match status" value="1"/>
</dbReference>
<evidence type="ECO:0000313" key="2">
    <source>
        <dbReference type="EMBL" id="GAB79119.1"/>
    </source>
</evidence>
<proteinExistence type="predicted"/>
<evidence type="ECO:0000313" key="3">
    <source>
        <dbReference type="Proteomes" id="UP000008495"/>
    </source>
</evidence>
<dbReference type="NCBIfam" id="NF006395">
    <property type="entry name" value="PRK08644.1"/>
    <property type="match status" value="1"/>
</dbReference>
<evidence type="ECO:0000259" key="1">
    <source>
        <dbReference type="Pfam" id="PF00899"/>
    </source>
</evidence>
<dbReference type="InterPro" id="IPR045886">
    <property type="entry name" value="ThiF/MoeB/HesA"/>
</dbReference>
<dbReference type="Pfam" id="PF00899">
    <property type="entry name" value="ThiF"/>
    <property type="match status" value="1"/>
</dbReference>
<dbReference type="AlphaFoldDB" id="K6VQW0"/>
<name>K6VQW0_9MICO</name>
<reference evidence="2 3" key="1">
    <citation type="submission" date="2012-08" db="EMBL/GenBank/DDBJ databases">
        <title>Whole genome shotgun sequence of Austwickia chelonae NBRC 105200.</title>
        <authorList>
            <person name="Yoshida I."/>
            <person name="Hosoyama A."/>
            <person name="Tsuchikane K."/>
            <person name="Katsumata H."/>
            <person name="Ando Y."/>
            <person name="Ohji S."/>
            <person name="Hamada M."/>
            <person name="Tamura T."/>
            <person name="Yamazoe A."/>
            <person name="Yamazaki S."/>
            <person name="Fujita N."/>
        </authorList>
    </citation>
    <scope>NUCLEOTIDE SEQUENCE [LARGE SCALE GENOMIC DNA]</scope>
    <source>
        <strain evidence="2 3">NBRC 105200</strain>
    </source>
</reference>
<sequence>MGGLPGPEEVRAALAGRMGSHHVALLSEARVGVAGLGGLGSQIALALARTGVGNLHLVDHDVVDLANLNRQAYDLADLGLPKTTALAERIARVNPYLKVTTQDIRVTADDAVQVFTGCTIVCEAFDDPAAKAMLTESLLVEDPHMVVVGASGMAGHDRTDTVVTRQVGRRWWVCGDGVSDIGTGAPMVAPRVMACAGAQAMVVVRIILGLEG</sequence>
<protein>
    <submittedName>
        <fullName evidence="2">Thiamine biosynthesis protein ThiF</fullName>
    </submittedName>
</protein>
<dbReference type="STRING" id="100225.SAMN05421595_2979"/>
<organism evidence="2 3">
    <name type="scientific">Austwickia chelonae NBRC 105200</name>
    <dbReference type="NCBI Taxonomy" id="1184607"/>
    <lineage>
        <taxon>Bacteria</taxon>
        <taxon>Bacillati</taxon>
        <taxon>Actinomycetota</taxon>
        <taxon>Actinomycetes</taxon>
        <taxon>Micrococcales</taxon>
        <taxon>Dermatophilaceae</taxon>
        <taxon>Austwickia</taxon>
    </lineage>
</organism>
<dbReference type="EMBL" id="BAGZ01000019">
    <property type="protein sequence ID" value="GAB79119.1"/>
    <property type="molecule type" value="Genomic_DNA"/>
</dbReference>
<dbReference type="eggNOG" id="COG0476">
    <property type="taxonomic scope" value="Bacteria"/>
</dbReference>
<dbReference type="OrthoDB" id="9804286at2"/>
<keyword evidence="3" id="KW-1185">Reference proteome</keyword>
<dbReference type="NCBIfam" id="TIGR02354">
    <property type="entry name" value="thiF_fam2"/>
    <property type="match status" value="1"/>
</dbReference>
<dbReference type="InterPro" id="IPR000594">
    <property type="entry name" value="ThiF_NAD_FAD-bd"/>
</dbReference>
<accession>K6VQW0</accession>
<dbReference type="InterPro" id="IPR035985">
    <property type="entry name" value="Ubiquitin-activating_enz"/>
</dbReference>
<dbReference type="Proteomes" id="UP000008495">
    <property type="component" value="Unassembled WGS sequence"/>
</dbReference>
<dbReference type="Gene3D" id="3.40.50.720">
    <property type="entry name" value="NAD(P)-binding Rossmann-like Domain"/>
    <property type="match status" value="1"/>
</dbReference>
<gene>
    <name evidence="2" type="primary">thiF</name>
    <name evidence="2" type="ORF">AUCHE_19_00230</name>
</gene>
<dbReference type="InterPro" id="IPR012729">
    <property type="entry name" value="ThiF_fam2"/>
</dbReference>
<dbReference type="RefSeq" id="WP_006503876.1">
    <property type="nucleotide sequence ID" value="NZ_BAGZ01000019.1"/>
</dbReference>